<gene>
    <name evidence="9" type="ORF">C6570_10285</name>
</gene>
<dbReference type="GO" id="GO:0005886">
    <property type="term" value="C:plasma membrane"/>
    <property type="evidence" value="ECO:0007669"/>
    <property type="project" value="UniProtKB-SubCell"/>
</dbReference>
<feature type="transmembrane region" description="Helical" evidence="7">
    <location>
        <begin position="135"/>
        <end position="154"/>
    </location>
</feature>
<evidence type="ECO:0000256" key="3">
    <source>
        <dbReference type="ARBA" id="ARBA00022692"/>
    </source>
</evidence>
<dbReference type="InterPro" id="IPR051791">
    <property type="entry name" value="Pra-immunoreactive"/>
</dbReference>
<keyword evidence="5 7" id="KW-0472">Membrane</keyword>
<sequence length="185" mass="21165">MPSLDAPAARPLASPPSQSSRMRAPSLRRRMACWMYEGMLMFGVVFVAGYIFSASTQTRHALDNRHGLQAFLFAVSALYFVWFWTRGQTLAMKTWHIKVVDKSGHPLRGGRALLRYVFSWVWFLPPLAAMAPWPLSGAEVALLMAGWVAVWALLSRFNREQQFWHDIWAGTRLIDVQPDVSRRRT</sequence>
<evidence type="ECO:0000256" key="2">
    <source>
        <dbReference type="ARBA" id="ARBA00022475"/>
    </source>
</evidence>
<dbReference type="OrthoDB" id="5298807at2"/>
<evidence type="ECO:0000256" key="4">
    <source>
        <dbReference type="ARBA" id="ARBA00022989"/>
    </source>
</evidence>
<dbReference type="PANTHER" id="PTHR36115">
    <property type="entry name" value="PROLINE-RICH ANTIGEN HOMOLOG-RELATED"/>
    <property type="match status" value="1"/>
</dbReference>
<name>A0A2S0MFD9_9BURK</name>
<feature type="compositionally biased region" description="Low complexity" evidence="6">
    <location>
        <begin position="1"/>
        <end position="21"/>
    </location>
</feature>
<dbReference type="Pfam" id="PF06271">
    <property type="entry name" value="RDD"/>
    <property type="match status" value="1"/>
</dbReference>
<evidence type="ECO:0000256" key="6">
    <source>
        <dbReference type="SAM" id="MobiDB-lite"/>
    </source>
</evidence>
<dbReference type="RefSeq" id="WP_106703122.1">
    <property type="nucleotide sequence ID" value="NZ_CP027666.1"/>
</dbReference>
<proteinExistence type="predicted"/>
<feature type="transmembrane region" description="Helical" evidence="7">
    <location>
        <begin position="112"/>
        <end position="129"/>
    </location>
</feature>
<feature type="transmembrane region" description="Helical" evidence="7">
    <location>
        <begin position="67"/>
        <end position="85"/>
    </location>
</feature>
<organism evidence="9 10">
    <name type="scientific">Ottowia oryzae</name>
    <dbReference type="NCBI Taxonomy" id="2109914"/>
    <lineage>
        <taxon>Bacteria</taxon>
        <taxon>Pseudomonadati</taxon>
        <taxon>Pseudomonadota</taxon>
        <taxon>Betaproteobacteria</taxon>
        <taxon>Burkholderiales</taxon>
        <taxon>Comamonadaceae</taxon>
        <taxon>Ottowia</taxon>
    </lineage>
</organism>
<dbReference type="AlphaFoldDB" id="A0A2S0MFD9"/>
<keyword evidence="4 7" id="KW-1133">Transmembrane helix</keyword>
<keyword evidence="2" id="KW-1003">Cell membrane</keyword>
<dbReference type="Proteomes" id="UP000239709">
    <property type="component" value="Chromosome"/>
</dbReference>
<dbReference type="KEGG" id="otk:C6570_10285"/>
<dbReference type="EMBL" id="CP027666">
    <property type="protein sequence ID" value="AVO34570.1"/>
    <property type="molecule type" value="Genomic_DNA"/>
</dbReference>
<comment type="subcellular location">
    <subcellularLocation>
        <location evidence="1">Cell membrane</location>
        <topology evidence="1">Multi-pass membrane protein</topology>
    </subcellularLocation>
</comment>
<accession>A0A2S0MFD9</accession>
<feature type="transmembrane region" description="Helical" evidence="7">
    <location>
        <begin position="31"/>
        <end position="52"/>
    </location>
</feature>
<protein>
    <submittedName>
        <fullName evidence="9">RDD family protein</fullName>
    </submittedName>
</protein>
<evidence type="ECO:0000313" key="10">
    <source>
        <dbReference type="Proteomes" id="UP000239709"/>
    </source>
</evidence>
<evidence type="ECO:0000313" key="9">
    <source>
        <dbReference type="EMBL" id="AVO34570.1"/>
    </source>
</evidence>
<dbReference type="PANTHER" id="PTHR36115:SF10">
    <property type="entry name" value="RDD DOMAIN-CONTAINING PROTEIN"/>
    <property type="match status" value="1"/>
</dbReference>
<feature type="region of interest" description="Disordered" evidence="6">
    <location>
        <begin position="1"/>
        <end position="24"/>
    </location>
</feature>
<dbReference type="InterPro" id="IPR010432">
    <property type="entry name" value="RDD"/>
</dbReference>
<reference evidence="9 10" key="1">
    <citation type="submission" date="2018-03" db="EMBL/GenBank/DDBJ databases">
        <title>Genome sequencing of Ottowia sp.</title>
        <authorList>
            <person name="Kim S.-J."/>
            <person name="Heo J."/>
            <person name="Kwon S.-W."/>
        </authorList>
    </citation>
    <scope>NUCLEOTIDE SEQUENCE [LARGE SCALE GENOMIC DNA]</scope>
    <source>
        <strain evidence="9 10">KADR8-3</strain>
    </source>
</reference>
<evidence type="ECO:0000256" key="1">
    <source>
        <dbReference type="ARBA" id="ARBA00004651"/>
    </source>
</evidence>
<evidence type="ECO:0000256" key="7">
    <source>
        <dbReference type="SAM" id="Phobius"/>
    </source>
</evidence>
<evidence type="ECO:0000259" key="8">
    <source>
        <dbReference type="Pfam" id="PF06271"/>
    </source>
</evidence>
<keyword evidence="10" id="KW-1185">Reference proteome</keyword>
<keyword evidence="3 7" id="KW-0812">Transmembrane</keyword>
<feature type="domain" description="RDD" evidence="8">
    <location>
        <begin position="25"/>
        <end position="170"/>
    </location>
</feature>
<evidence type="ECO:0000256" key="5">
    <source>
        <dbReference type="ARBA" id="ARBA00023136"/>
    </source>
</evidence>